<gene>
    <name evidence="13" type="ORF">EI555_021621</name>
</gene>
<proteinExistence type="inferred from homology"/>
<dbReference type="InterPro" id="IPR002937">
    <property type="entry name" value="Amino_oxidase"/>
</dbReference>
<dbReference type="PANTHER" id="PTHR10668:SF103">
    <property type="entry name" value="PYRIDINE NUCLEOTIDE-DISULFIDE OXIDOREDUCTASE DOMAIN-CONTAINING PROTEIN 2"/>
    <property type="match status" value="1"/>
</dbReference>
<dbReference type="Proteomes" id="UP000308365">
    <property type="component" value="Unassembled WGS sequence"/>
</dbReference>
<comment type="subcellular location">
    <subcellularLocation>
        <location evidence="1">Mitochondrion matrix</location>
    </subcellularLocation>
</comment>
<keyword evidence="3" id="KW-0285">Flavoprotein</keyword>
<feature type="domain" description="FUZ/MON1/HPS1 first Longin" evidence="10">
    <location>
        <begin position="2"/>
        <end position="158"/>
    </location>
</feature>
<dbReference type="Pfam" id="PF19036">
    <property type="entry name" value="Fuz_longin_1"/>
    <property type="match status" value="1"/>
</dbReference>
<evidence type="ECO:0000259" key="12">
    <source>
        <dbReference type="Pfam" id="PF19038"/>
    </source>
</evidence>
<dbReference type="GO" id="GO:0016192">
    <property type="term" value="P:vesicle-mediated transport"/>
    <property type="evidence" value="ECO:0007669"/>
    <property type="project" value="InterPro"/>
</dbReference>
<dbReference type="InterPro" id="IPR043972">
    <property type="entry name" value="FUZ/MON1/HPS1_longin_1"/>
</dbReference>
<feature type="domain" description="Amine oxidase" evidence="9">
    <location>
        <begin position="775"/>
        <end position="1129"/>
    </location>
</feature>
<dbReference type="InterPro" id="IPR036188">
    <property type="entry name" value="FAD/NAD-bd_sf"/>
</dbReference>
<dbReference type="PANTHER" id="PTHR10668">
    <property type="entry name" value="PHYTOENE DEHYDROGENASE"/>
    <property type="match status" value="1"/>
</dbReference>
<evidence type="ECO:0000256" key="5">
    <source>
        <dbReference type="ARBA" id="ARBA00037217"/>
    </source>
</evidence>
<comment type="similarity">
    <text evidence="2">Belongs to the carotenoid/retinoid oxidoreductase family.</text>
</comment>
<dbReference type="Pfam" id="PF19037">
    <property type="entry name" value="Fuz_longin_2"/>
    <property type="match status" value="1"/>
</dbReference>
<evidence type="ECO:0000259" key="9">
    <source>
        <dbReference type="Pfam" id="PF01593"/>
    </source>
</evidence>
<evidence type="ECO:0000256" key="8">
    <source>
        <dbReference type="SAM" id="MobiDB-lite"/>
    </source>
</evidence>
<evidence type="ECO:0000256" key="2">
    <source>
        <dbReference type="ARBA" id="ARBA00006046"/>
    </source>
</evidence>
<sequence>MKCVLVATEGADVLFYWMDEEFEESLRLKFGQSENEGEGLPALEDQLSTLLAPVIISSMTMLEKLSDTYTCFSTENGNYLYVLHLFGECLFIAINGDHTEGEGDLRQKLCVLKYLFEVHFGLVTMDGQLIRKELRPPDLGQRVQVWEHFQSLLWTYGRLRQQEQCFAVEAVERLIHPQLCELCIEVLERHVVQAVNSSPGRAGEEALHAFLLVHSKLLAFYSSHSAGSLRPASLLALILLVQDLYPSESTAEDSDTQVLGQLSGQQEAFRKATWKTSLESAGQAAGETRPLRSQSIPVQQAWSSCSADPTRSSAGTVCAMFWGGETDSLSLPEEYFTPAPSPGEQSSGSTVWLDGGTPPTDDPHVQELGFLGARKVYASWFTGRMASGQPWVDPMWGGGQPAAHPFPLTAPLPPQMAEDTLQTLVPRSPGPSSPRRIFLDATVKESYCPMVPHTMYCLPLWPGINMVLLTKSPSTALALALYQLLDGFSLLEKKLKEGQEAGSALRSHPLMGDLRQRMDKFVKNRGGQELQSTWLEFKTKAFSRSEPGSSWQLLQACGRLKRQLCAIYRLSFLTTAPGRGGPSLPQHLQDQVQTLMQEKLADWKDFLLVKSRRNVTMTLTYLEDFPGLVHFIYVDRTTGQMVAPSLSSTERTSSELGRGPLATFVRTKVWSLIQLARRYLQKGYTTLLSREGDFYCSYFLWFENEMGYKLQIIEVPVLSDDSAPVGMLGGDYYRKLLRYYSKGHPAEAVRCRELLTLHLSVIPTDVLVQQAGHNGLVAAAYLQRLGVNTAVFERRHVIGGAAVTEEIIPGFKFSRASYLLSLLRPQIYTELELKKHGLRLHLRNPHSFTPMLEEGTAGKVPRSLLLGTDMAENQKQIAQFSRKDAQAFPKYEAFMNRLALAIDPLLDAAPVDMEAFQRGSLLQRLKSLSTLKPLLQAGRILGAQLPQYYQVLTAPAVKVLNQWFESEPLKATLATDSVIGAMTSPYIPGSGYVLLHHVMGGLEGMRGAWGYVQGGMGALSDAIASSATAHGASIFTEKTVAKVQVSSGGRVQGVVLQDGSEVRSKVVLSSASPQITFLKLTPQEWLPEEFVERISQLDTQSPVTKINVAVNRLPDFLAAPNAPRGQPLPHHQCSIHLNCEDTLLLHQAFEDAMDGLPSHRPMIELCIPSSLDPTLAPPGCHVISLFTQYTPYTLAAGKAWDEQERNAHADRVCDCIEAYAPGFKGSVVGRDILTPPDLERVFGLPGGNIFHCAMALDQLYFARPVPLHSSYRCPLRGLYLCGSGAHPGGGVMGAAGRNAAHVVFRDLRSM</sequence>
<dbReference type="GO" id="GO:0016491">
    <property type="term" value="F:oxidoreductase activity"/>
    <property type="evidence" value="ECO:0007669"/>
    <property type="project" value="InterPro"/>
</dbReference>
<comment type="function">
    <text evidence="5">Probable oxidoreductase that may play a role as regulator of mitochondrial function.</text>
</comment>
<dbReference type="Gene3D" id="3.50.50.60">
    <property type="entry name" value="FAD/NAD(P)-binding domain"/>
    <property type="match status" value="2"/>
</dbReference>
<dbReference type="InterPro" id="IPR043971">
    <property type="entry name" value="FUZ/MON1/HPS1_longin_2"/>
</dbReference>
<dbReference type="GO" id="GO:0005759">
    <property type="term" value="C:mitochondrial matrix"/>
    <property type="evidence" value="ECO:0007669"/>
    <property type="project" value="UniProtKB-SubCell"/>
</dbReference>
<evidence type="ECO:0000256" key="1">
    <source>
        <dbReference type="ARBA" id="ARBA00004305"/>
    </source>
</evidence>
<dbReference type="Pfam" id="PF01593">
    <property type="entry name" value="Amino_oxidase"/>
    <property type="match status" value="1"/>
</dbReference>
<evidence type="ECO:0000256" key="4">
    <source>
        <dbReference type="ARBA" id="ARBA00022827"/>
    </source>
</evidence>
<feature type="domain" description="FUZ/MON1/HPS1 third Longin" evidence="12">
    <location>
        <begin position="627"/>
        <end position="772"/>
    </location>
</feature>
<evidence type="ECO:0000256" key="7">
    <source>
        <dbReference type="ARBA" id="ARBA00040298"/>
    </source>
</evidence>
<organism evidence="13 14">
    <name type="scientific">Monodon monoceros</name>
    <name type="common">Narwhal</name>
    <name type="synonym">Ceratodon monodon</name>
    <dbReference type="NCBI Taxonomy" id="40151"/>
    <lineage>
        <taxon>Eukaryota</taxon>
        <taxon>Metazoa</taxon>
        <taxon>Chordata</taxon>
        <taxon>Craniata</taxon>
        <taxon>Vertebrata</taxon>
        <taxon>Euteleostomi</taxon>
        <taxon>Mammalia</taxon>
        <taxon>Eutheria</taxon>
        <taxon>Laurasiatheria</taxon>
        <taxon>Artiodactyla</taxon>
        <taxon>Whippomorpha</taxon>
        <taxon>Cetacea</taxon>
        <taxon>Odontoceti</taxon>
        <taxon>Monodontidae</taxon>
        <taxon>Monodon</taxon>
    </lineage>
</organism>
<dbReference type="Pfam" id="PF19038">
    <property type="entry name" value="Fuz_longin_3"/>
    <property type="match status" value="1"/>
</dbReference>
<evidence type="ECO:0000259" key="10">
    <source>
        <dbReference type="Pfam" id="PF19036"/>
    </source>
</evidence>
<evidence type="ECO:0000313" key="13">
    <source>
        <dbReference type="EMBL" id="TKC49147.1"/>
    </source>
</evidence>
<reference evidence="14" key="1">
    <citation type="journal article" date="2019" name="IScience">
        <title>Narwhal Genome Reveals Long-Term Low Genetic Diversity despite Current Large Abundance Size.</title>
        <authorList>
            <person name="Westbury M.V."/>
            <person name="Petersen B."/>
            <person name="Garde E."/>
            <person name="Heide-Jorgensen M.P."/>
            <person name="Lorenzen E.D."/>
        </authorList>
    </citation>
    <scope>NUCLEOTIDE SEQUENCE [LARGE SCALE GENOMIC DNA]</scope>
</reference>
<feature type="region of interest" description="Disordered" evidence="8">
    <location>
        <begin position="335"/>
        <end position="361"/>
    </location>
</feature>
<comment type="caution">
    <text evidence="13">The sequence shown here is derived from an EMBL/GenBank/DDBJ whole genome shotgun (WGS) entry which is preliminary data.</text>
</comment>
<evidence type="ECO:0000313" key="14">
    <source>
        <dbReference type="Proteomes" id="UP000308365"/>
    </source>
</evidence>
<evidence type="ECO:0000259" key="11">
    <source>
        <dbReference type="Pfam" id="PF19037"/>
    </source>
</evidence>
<dbReference type="SUPFAM" id="SSF51905">
    <property type="entry name" value="FAD/NAD(P)-binding domain"/>
    <property type="match status" value="1"/>
</dbReference>
<name>A0A4U1FHX0_MONMO</name>
<protein>
    <recommendedName>
        <fullName evidence="7">Pyridine nucleotide-disulfide oxidoreductase domain-containing protein 2</fullName>
    </recommendedName>
</protein>
<evidence type="ECO:0000256" key="6">
    <source>
        <dbReference type="ARBA" id="ARBA00038825"/>
    </source>
</evidence>
<keyword evidence="4" id="KW-0274">FAD</keyword>
<feature type="domain" description="FUZ/MON1/HPS1 second Longin" evidence="11">
    <location>
        <begin position="205"/>
        <end position="486"/>
    </location>
</feature>
<dbReference type="InterPro" id="IPR043970">
    <property type="entry name" value="FUZ/MON1/HPS1_longin_3"/>
</dbReference>
<accession>A0A4U1FHX0</accession>
<dbReference type="EMBL" id="RWIC01000131">
    <property type="protein sequence ID" value="TKC49147.1"/>
    <property type="molecule type" value="Genomic_DNA"/>
</dbReference>
<evidence type="ECO:0000256" key="3">
    <source>
        <dbReference type="ARBA" id="ARBA00022630"/>
    </source>
</evidence>
<comment type="subunit">
    <text evidence="6">Interacts with COX5B; this interaction may contribute to localize PYROXD2 to the inner face of the inner mitochondrial membrane.</text>
</comment>